<protein>
    <submittedName>
        <fullName evidence="2">Uncharacterized protein</fullName>
    </submittedName>
</protein>
<keyword evidence="3" id="KW-1185">Reference proteome</keyword>
<accession>E2AB94</accession>
<evidence type="ECO:0000256" key="1">
    <source>
        <dbReference type="SAM" id="MobiDB-lite"/>
    </source>
</evidence>
<evidence type="ECO:0000313" key="2">
    <source>
        <dbReference type="EMBL" id="EFN69370.1"/>
    </source>
</evidence>
<name>E2AB94_CAMFO</name>
<dbReference type="InParanoid" id="E2AB94"/>
<feature type="region of interest" description="Disordered" evidence="1">
    <location>
        <begin position="59"/>
        <end position="85"/>
    </location>
</feature>
<dbReference type="Proteomes" id="UP000000311">
    <property type="component" value="Unassembled WGS sequence"/>
</dbReference>
<gene>
    <name evidence="2" type="ORF">EAG_01110</name>
</gene>
<evidence type="ECO:0000313" key="3">
    <source>
        <dbReference type="Proteomes" id="UP000000311"/>
    </source>
</evidence>
<feature type="region of interest" description="Disordered" evidence="1">
    <location>
        <begin position="112"/>
        <end position="136"/>
    </location>
</feature>
<sequence length="154" mass="17342">MSRWRGTLPLIVYRLIKSRHACGQRIALDIRGVDSLLGSAERDVFLLDGWVPRTAEAFRRGLTRGSEESEQENGKKRSGCVDENTAMREREVRMVAGSSGGIQIHVDAAQSGVHHFSTHSHPSYPPTPHLIPSSRQPLRHWFGRSYRSRQAKNS</sequence>
<organism evidence="3">
    <name type="scientific">Camponotus floridanus</name>
    <name type="common">Florida carpenter ant</name>
    <dbReference type="NCBI Taxonomy" id="104421"/>
    <lineage>
        <taxon>Eukaryota</taxon>
        <taxon>Metazoa</taxon>
        <taxon>Ecdysozoa</taxon>
        <taxon>Arthropoda</taxon>
        <taxon>Hexapoda</taxon>
        <taxon>Insecta</taxon>
        <taxon>Pterygota</taxon>
        <taxon>Neoptera</taxon>
        <taxon>Endopterygota</taxon>
        <taxon>Hymenoptera</taxon>
        <taxon>Apocrita</taxon>
        <taxon>Aculeata</taxon>
        <taxon>Formicoidea</taxon>
        <taxon>Formicidae</taxon>
        <taxon>Formicinae</taxon>
        <taxon>Camponotus</taxon>
    </lineage>
</organism>
<reference evidence="2 3" key="1">
    <citation type="journal article" date="2010" name="Science">
        <title>Genomic comparison of the ants Camponotus floridanus and Harpegnathos saltator.</title>
        <authorList>
            <person name="Bonasio R."/>
            <person name="Zhang G."/>
            <person name="Ye C."/>
            <person name="Mutti N.S."/>
            <person name="Fang X."/>
            <person name="Qin N."/>
            <person name="Donahue G."/>
            <person name="Yang P."/>
            <person name="Li Q."/>
            <person name="Li C."/>
            <person name="Zhang P."/>
            <person name="Huang Z."/>
            <person name="Berger S.L."/>
            <person name="Reinberg D."/>
            <person name="Wang J."/>
            <person name="Liebig J."/>
        </authorList>
    </citation>
    <scope>NUCLEOTIDE SEQUENCE [LARGE SCALE GENOMIC DNA]</scope>
    <source>
        <strain evidence="3">C129</strain>
    </source>
</reference>
<proteinExistence type="predicted"/>
<dbReference type="AlphaFoldDB" id="E2AB94"/>
<dbReference type="EMBL" id="GL438234">
    <property type="protein sequence ID" value="EFN69370.1"/>
    <property type="molecule type" value="Genomic_DNA"/>
</dbReference>